<keyword evidence="2" id="KW-1185">Reference proteome</keyword>
<protein>
    <submittedName>
        <fullName evidence="1">Uncharacterized protein</fullName>
    </submittedName>
</protein>
<evidence type="ECO:0000313" key="1">
    <source>
        <dbReference type="EMBL" id="SMF65519.1"/>
    </source>
</evidence>
<sequence>MSEAPKHTPGPWAWFGNAGSNHVYLATVHHGRRYVMDFTRWGMRGAQPRFQPGRGVMVDAKDLLQFEVGDQTIVGIEAAKKDGSVYRYDVRGIDCADARLIAAAPDLLEALRQMVVNSEADGKQYRDCHKIALAAIAKAEGGAA</sequence>
<dbReference type="OrthoDB" id="7226352at2"/>
<dbReference type="EMBL" id="FXAF01000011">
    <property type="protein sequence ID" value="SMF65519.1"/>
    <property type="molecule type" value="Genomic_DNA"/>
</dbReference>
<evidence type="ECO:0000313" key="2">
    <source>
        <dbReference type="Proteomes" id="UP000192903"/>
    </source>
</evidence>
<dbReference type="STRING" id="464029.SAMN02982989_3371"/>
<proteinExistence type="predicted"/>
<dbReference type="Proteomes" id="UP000192903">
    <property type="component" value="Unassembled WGS sequence"/>
</dbReference>
<reference evidence="2" key="1">
    <citation type="submission" date="2017-04" db="EMBL/GenBank/DDBJ databases">
        <authorList>
            <person name="Varghese N."/>
            <person name="Submissions S."/>
        </authorList>
    </citation>
    <scope>NUCLEOTIDE SEQUENCE [LARGE SCALE GENOMIC DNA]</scope>
    <source>
        <strain evidence="2">B4P</strain>
    </source>
</reference>
<name>A0A1X7G7Q5_9HYPH</name>
<dbReference type="AlphaFoldDB" id="A0A1X7G7Q5"/>
<dbReference type="RefSeq" id="WP_085424080.1">
    <property type="nucleotide sequence ID" value="NZ_FXAF01000011.1"/>
</dbReference>
<organism evidence="1 2">
    <name type="scientific">Xaviernesmea oryzae</name>
    <dbReference type="NCBI Taxonomy" id="464029"/>
    <lineage>
        <taxon>Bacteria</taxon>
        <taxon>Pseudomonadati</taxon>
        <taxon>Pseudomonadota</taxon>
        <taxon>Alphaproteobacteria</taxon>
        <taxon>Hyphomicrobiales</taxon>
        <taxon>Rhizobiaceae</taxon>
        <taxon>Rhizobium/Agrobacterium group</taxon>
        <taxon>Xaviernesmea</taxon>
    </lineage>
</organism>
<gene>
    <name evidence="1" type="ORF">SAMN02982989_3371</name>
</gene>
<accession>A0A1X7G7Q5</accession>